<protein>
    <submittedName>
        <fullName evidence="2">Uncharacterized protein</fullName>
    </submittedName>
</protein>
<dbReference type="Pfam" id="PF14565">
    <property type="entry name" value="IL22"/>
    <property type="match status" value="1"/>
</dbReference>
<dbReference type="OMA" id="QEDSCCI"/>
<dbReference type="PANTHER" id="PTHR48488">
    <property type="entry name" value="INTERLEUKIN-22"/>
    <property type="match status" value="1"/>
</dbReference>
<organism evidence="2 3">
    <name type="scientific">Pygocentrus nattereri</name>
    <name type="common">Red-bellied piranha</name>
    <dbReference type="NCBI Taxonomy" id="42514"/>
    <lineage>
        <taxon>Eukaryota</taxon>
        <taxon>Metazoa</taxon>
        <taxon>Chordata</taxon>
        <taxon>Craniata</taxon>
        <taxon>Vertebrata</taxon>
        <taxon>Euteleostomi</taxon>
        <taxon>Actinopterygii</taxon>
        <taxon>Neopterygii</taxon>
        <taxon>Teleostei</taxon>
        <taxon>Ostariophysi</taxon>
        <taxon>Characiformes</taxon>
        <taxon>Characoidei</taxon>
        <taxon>Pygocentrus</taxon>
    </lineage>
</organism>
<dbReference type="AlphaFoldDB" id="A0A3B4DBK7"/>
<sequence>MMMKNLLALLSLLSCLALSAASPRPLRHPPRSPPLDSSETWNNLFTMCKDARAQDKDHETRLIPRIPSEKMKDGTMCCGNVKILEYYLNHILHQVTGSYSRMDLVRHELRRVARDLEPHCRSNLAGHEHFQSFTENLQLAGQMYKSNATAHNKAIGETDILFHYLYETCKPQA</sequence>
<keyword evidence="3" id="KW-1185">Reference proteome</keyword>
<keyword evidence="1" id="KW-0732">Signal</keyword>
<dbReference type="RefSeq" id="XP_037398784.1">
    <property type="nucleotide sequence ID" value="XM_037542887.1"/>
</dbReference>
<feature type="chain" id="PRO_5043501173" evidence="1">
    <location>
        <begin position="22"/>
        <end position="173"/>
    </location>
</feature>
<dbReference type="GO" id="GO:0005576">
    <property type="term" value="C:extracellular region"/>
    <property type="evidence" value="ECO:0007669"/>
    <property type="project" value="InterPro"/>
</dbReference>
<dbReference type="STRING" id="42514.ENSPNAP00000020833"/>
<reference evidence="2" key="2">
    <citation type="submission" date="2025-08" db="UniProtKB">
        <authorList>
            <consortium name="Ensembl"/>
        </authorList>
    </citation>
    <scope>IDENTIFICATION</scope>
</reference>
<dbReference type="PROSITE" id="PS51257">
    <property type="entry name" value="PROKAR_LIPOPROTEIN"/>
    <property type="match status" value="1"/>
</dbReference>
<dbReference type="Proteomes" id="UP001501920">
    <property type="component" value="Chromosome 1"/>
</dbReference>
<dbReference type="InterPro" id="IPR020453">
    <property type="entry name" value="IL-22"/>
</dbReference>
<dbReference type="PANTHER" id="PTHR48488:SF1">
    <property type="entry name" value="INTERLEUKIN-22"/>
    <property type="match status" value="1"/>
</dbReference>
<evidence type="ECO:0000313" key="2">
    <source>
        <dbReference type="Ensembl" id="ENSPNAP00000020833.2"/>
    </source>
</evidence>
<dbReference type="GeneID" id="119264354"/>
<dbReference type="SUPFAM" id="SSF47266">
    <property type="entry name" value="4-helical cytokines"/>
    <property type="match status" value="1"/>
</dbReference>
<reference evidence="2" key="3">
    <citation type="submission" date="2025-09" db="UniProtKB">
        <authorList>
            <consortium name="Ensembl"/>
        </authorList>
    </citation>
    <scope>IDENTIFICATION</scope>
</reference>
<dbReference type="CTD" id="50616"/>
<name>A0A3B4DBK7_PYGNA</name>
<dbReference type="GeneTree" id="ENSGT00980000199676"/>
<feature type="signal peptide" evidence="1">
    <location>
        <begin position="1"/>
        <end position="21"/>
    </location>
</feature>
<dbReference type="Gene3D" id="1.20.1250.10">
    <property type="match status" value="1"/>
</dbReference>
<evidence type="ECO:0000313" key="3">
    <source>
        <dbReference type="Proteomes" id="UP001501920"/>
    </source>
</evidence>
<reference evidence="2 3" key="1">
    <citation type="submission" date="2020-10" db="EMBL/GenBank/DDBJ databases">
        <title>Pygocentrus nattereri (red-bellied piranha) genome, fPygNat1, primary haplotype.</title>
        <authorList>
            <person name="Myers G."/>
            <person name="Meyer A."/>
            <person name="Karagic N."/>
            <person name="Pippel M."/>
            <person name="Winkler S."/>
            <person name="Tracey A."/>
            <person name="Wood J."/>
            <person name="Formenti G."/>
            <person name="Howe K."/>
            <person name="Fedrigo O."/>
            <person name="Jarvis E.D."/>
        </authorList>
    </citation>
    <scope>NUCLEOTIDE SEQUENCE [LARGE SCALE GENOMIC DNA]</scope>
</reference>
<evidence type="ECO:0000256" key="1">
    <source>
        <dbReference type="SAM" id="SignalP"/>
    </source>
</evidence>
<proteinExistence type="predicted"/>
<accession>A0A3B4DBK7</accession>
<dbReference type="InterPro" id="IPR009079">
    <property type="entry name" value="4_helix_cytokine-like_core"/>
</dbReference>
<dbReference type="Ensembl" id="ENSPNAT00000040221.2">
    <property type="protein sequence ID" value="ENSPNAP00000020833.2"/>
    <property type="gene ID" value="ENSPNAG00000004258.2"/>
</dbReference>